<protein>
    <submittedName>
        <fullName evidence="1">Uncharacterized protein</fullName>
    </submittedName>
</protein>
<reference evidence="1 2" key="1">
    <citation type="journal article" date="2011" name="J. Bacteriol.">
        <title>Draft genome of the psychrotolerant acidophile Acidithiobacillus ferrivorans SS3.</title>
        <authorList>
            <person name="Liljeqvist M."/>
            <person name="Valdes J."/>
            <person name="Holmes D.S."/>
            <person name="Dopson M."/>
        </authorList>
    </citation>
    <scope>NUCLEOTIDE SEQUENCE [LARGE SCALE GENOMIC DNA]</scope>
    <source>
        <strain evidence="1 2">SS3</strain>
    </source>
</reference>
<name>G0JLP6_9PROT</name>
<gene>
    <name evidence="1" type="ORF">Acife_1974</name>
</gene>
<dbReference type="RefSeq" id="WP_014029348.1">
    <property type="nucleotide sequence ID" value="NC_015942.1"/>
</dbReference>
<dbReference type="KEGG" id="afi:Acife_1974"/>
<dbReference type="HOGENOM" id="CLU_2875429_0_0_6"/>
<proteinExistence type="predicted"/>
<dbReference type="EMBL" id="CP002985">
    <property type="protein sequence ID" value="AEM48095.1"/>
    <property type="molecule type" value="Genomic_DNA"/>
</dbReference>
<dbReference type="Proteomes" id="UP000009220">
    <property type="component" value="Chromosome"/>
</dbReference>
<evidence type="ECO:0000313" key="2">
    <source>
        <dbReference type="Proteomes" id="UP000009220"/>
    </source>
</evidence>
<evidence type="ECO:0000313" key="1">
    <source>
        <dbReference type="EMBL" id="AEM48095.1"/>
    </source>
</evidence>
<organism evidence="1 2">
    <name type="scientific">Acidithiobacillus ferrivorans SS3</name>
    <dbReference type="NCBI Taxonomy" id="743299"/>
    <lineage>
        <taxon>Bacteria</taxon>
        <taxon>Pseudomonadati</taxon>
        <taxon>Pseudomonadota</taxon>
        <taxon>Acidithiobacillia</taxon>
        <taxon>Acidithiobacillales</taxon>
        <taxon>Acidithiobacillaceae</taxon>
        <taxon>Acidithiobacillus</taxon>
    </lineage>
</organism>
<sequence length="63" mass="6449">MRPSRTEPGFTLLKLMIVVGCGGPGQYRCSGNLGTDIAAALSAAGFPHTVSCVTITDIGQITP</sequence>
<dbReference type="AlphaFoldDB" id="G0JLP6"/>
<dbReference type="STRING" id="743299.Acife_1974"/>
<accession>G0JLP6</accession>